<dbReference type="EMBL" id="GEDG01032343">
    <property type="protein sequence ID" value="JAP10858.1"/>
    <property type="molecule type" value="Transcribed_RNA"/>
</dbReference>
<accession>A0A0V0GSG5</accession>
<proteinExistence type="predicted"/>
<sequence length="74" mass="8628">MIPVWTVEFCLDLNSIHGDRLVWGSHMFFPLLVLSGVLLVPFFGFELFRFVNLSHCLNKRENLQFSIQLVSKCQ</sequence>
<keyword evidence="1" id="KW-0812">Transmembrane</keyword>
<name>A0A0V0GSG5_SOLCH</name>
<keyword evidence="1" id="KW-1133">Transmembrane helix</keyword>
<reference evidence="2" key="1">
    <citation type="submission" date="2015-12" db="EMBL/GenBank/DDBJ databases">
        <title>Gene expression during late stages of embryo sac development: a critical building block for successful pollen-pistil interactions.</title>
        <authorList>
            <person name="Liu Y."/>
            <person name="Joly V."/>
            <person name="Sabar M."/>
            <person name="Matton D.P."/>
        </authorList>
    </citation>
    <scope>NUCLEOTIDE SEQUENCE</scope>
</reference>
<organism evidence="2">
    <name type="scientific">Solanum chacoense</name>
    <name type="common">Chaco potato</name>
    <dbReference type="NCBI Taxonomy" id="4108"/>
    <lineage>
        <taxon>Eukaryota</taxon>
        <taxon>Viridiplantae</taxon>
        <taxon>Streptophyta</taxon>
        <taxon>Embryophyta</taxon>
        <taxon>Tracheophyta</taxon>
        <taxon>Spermatophyta</taxon>
        <taxon>Magnoliopsida</taxon>
        <taxon>eudicotyledons</taxon>
        <taxon>Gunneridae</taxon>
        <taxon>Pentapetalae</taxon>
        <taxon>asterids</taxon>
        <taxon>lamiids</taxon>
        <taxon>Solanales</taxon>
        <taxon>Solanaceae</taxon>
        <taxon>Solanoideae</taxon>
        <taxon>Solaneae</taxon>
        <taxon>Solanum</taxon>
    </lineage>
</organism>
<evidence type="ECO:0000256" key="1">
    <source>
        <dbReference type="SAM" id="Phobius"/>
    </source>
</evidence>
<evidence type="ECO:0000313" key="2">
    <source>
        <dbReference type="EMBL" id="JAP10858.1"/>
    </source>
</evidence>
<protein>
    <submittedName>
        <fullName evidence="2">Putative ovule protein</fullName>
    </submittedName>
</protein>
<keyword evidence="1" id="KW-0472">Membrane</keyword>
<dbReference type="AlphaFoldDB" id="A0A0V0GSG5"/>
<feature type="transmembrane region" description="Helical" evidence="1">
    <location>
        <begin position="27"/>
        <end position="51"/>
    </location>
</feature>